<gene>
    <name evidence="2" type="ORF">Syun_025291</name>
</gene>
<feature type="region of interest" description="Disordered" evidence="1">
    <location>
        <begin position="1"/>
        <end position="144"/>
    </location>
</feature>
<dbReference type="EMBL" id="JBBNAF010000011">
    <property type="protein sequence ID" value="KAK9098246.1"/>
    <property type="molecule type" value="Genomic_DNA"/>
</dbReference>
<organism evidence="2 3">
    <name type="scientific">Stephania yunnanensis</name>
    <dbReference type="NCBI Taxonomy" id="152371"/>
    <lineage>
        <taxon>Eukaryota</taxon>
        <taxon>Viridiplantae</taxon>
        <taxon>Streptophyta</taxon>
        <taxon>Embryophyta</taxon>
        <taxon>Tracheophyta</taxon>
        <taxon>Spermatophyta</taxon>
        <taxon>Magnoliopsida</taxon>
        <taxon>Ranunculales</taxon>
        <taxon>Menispermaceae</taxon>
        <taxon>Menispermoideae</taxon>
        <taxon>Cissampelideae</taxon>
        <taxon>Stephania</taxon>
    </lineage>
</organism>
<protein>
    <submittedName>
        <fullName evidence="2">Uncharacterized protein</fullName>
    </submittedName>
</protein>
<evidence type="ECO:0000313" key="3">
    <source>
        <dbReference type="Proteomes" id="UP001420932"/>
    </source>
</evidence>
<sequence>MLRHLQSGKPPRLGVSNSLTSHQSARPPRLGVSNSLTPHQSARPPRLGVSNSHASPVGLAAPSRCLQLPHASPVRQSPPRSGLSGRTSTLTGSPLRLQLPHQSGSHRLAPASPAGPTLSPAHRPVSNSLTSQAALSPAHRLSPTPHHSAIIARLLC</sequence>
<feature type="compositionally biased region" description="Polar residues" evidence="1">
    <location>
        <begin position="74"/>
        <end position="92"/>
    </location>
</feature>
<reference evidence="2 3" key="1">
    <citation type="submission" date="2024-01" db="EMBL/GenBank/DDBJ databases">
        <title>Genome assemblies of Stephania.</title>
        <authorList>
            <person name="Yang L."/>
        </authorList>
    </citation>
    <scope>NUCLEOTIDE SEQUENCE [LARGE SCALE GENOMIC DNA]</scope>
    <source>
        <strain evidence="2">YNDBR</strain>
        <tissue evidence="2">Leaf</tissue>
    </source>
</reference>
<keyword evidence="3" id="KW-1185">Reference proteome</keyword>
<feature type="compositionally biased region" description="Polar residues" evidence="1">
    <location>
        <begin position="125"/>
        <end position="134"/>
    </location>
</feature>
<accession>A0AAP0ERX9</accession>
<proteinExistence type="predicted"/>
<dbReference type="AlphaFoldDB" id="A0AAP0ERX9"/>
<feature type="compositionally biased region" description="Polar residues" evidence="1">
    <location>
        <begin position="15"/>
        <end position="24"/>
    </location>
</feature>
<dbReference type="Proteomes" id="UP001420932">
    <property type="component" value="Unassembled WGS sequence"/>
</dbReference>
<name>A0AAP0ERX9_9MAGN</name>
<evidence type="ECO:0000256" key="1">
    <source>
        <dbReference type="SAM" id="MobiDB-lite"/>
    </source>
</evidence>
<evidence type="ECO:0000313" key="2">
    <source>
        <dbReference type="EMBL" id="KAK9098246.1"/>
    </source>
</evidence>
<comment type="caution">
    <text evidence="2">The sequence shown here is derived from an EMBL/GenBank/DDBJ whole genome shotgun (WGS) entry which is preliminary data.</text>
</comment>